<organism evidence="1 2">
    <name type="scientific">Stenomitos frigidus AS-A4</name>
    <dbReference type="NCBI Taxonomy" id="2933935"/>
    <lineage>
        <taxon>Bacteria</taxon>
        <taxon>Bacillati</taxon>
        <taxon>Cyanobacteriota</taxon>
        <taxon>Cyanophyceae</taxon>
        <taxon>Leptolyngbyales</taxon>
        <taxon>Leptolyngbyaceae</taxon>
        <taxon>Stenomitos</taxon>
    </lineage>
</organism>
<sequence length="79" mass="9155">MKSFSLPVDEQESILCLQLVKHNIKYSQAVAVSKLLVAQGSGRVLTEEESQLTQQVCRQWLEQRQRQQRLEAVLEHLHN</sequence>
<dbReference type="RefSeq" id="WP_190448910.1">
    <property type="nucleotide sequence ID" value="NZ_JAMPLM010000009.1"/>
</dbReference>
<gene>
    <name evidence="1" type="ORF">NDI38_11910</name>
</gene>
<dbReference type="EMBL" id="JAMPLM010000009">
    <property type="protein sequence ID" value="MEP1059144.1"/>
    <property type="molecule type" value="Genomic_DNA"/>
</dbReference>
<proteinExistence type="predicted"/>
<protein>
    <submittedName>
        <fullName evidence="1">Uncharacterized protein</fullName>
    </submittedName>
</protein>
<dbReference type="Proteomes" id="UP001476950">
    <property type="component" value="Unassembled WGS sequence"/>
</dbReference>
<accession>A0ABV0KLI7</accession>
<evidence type="ECO:0000313" key="2">
    <source>
        <dbReference type="Proteomes" id="UP001476950"/>
    </source>
</evidence>
<name>A0ABV0KLI7_9CYAN</name>
<comment type="caution">
    <text evidence="1">The sequence shown here is derived from an EMBL/GenBank/DDBJ whole genome shotgun (WGS) entry which is preliminary data.</text>
</comment>
<evidence type="ECO:0000313" key="1">
    <source>
        <dbReference type="EMBL" id="MEP1059144.1"/>
    </source>
</evidence>
<reference evidence="1 2" key="1">
    <citation type="submission" date="2022-04" db="EMBL/GenBank/DDBJ databases">
        <title>Positive selection, recombination, and allopatry shape intraspecific diversity of widespread and dominant cyanobacteria.</title>
        <authorList>
            <person name="Wei J."/>
            <person name="Shu W."/>
            <person name="Hu C."/>
        </authorList>
    </citation>
    <scope>NUCLEOTIDE SEQUENCE [LARGE SCALE GENOMIC DNA]</scope>
    <source>
        <strain evidence="1 2">AS-A4</strain>
    </source>
</reference>
<keyword evidence="2" id="KW-1185">Reference proteome</keyword>